<protein>
    <submittedName>
        <fullName evidence="2">Uncharacterized protein</fullName>
    </submittedName>
</protein>
<sequence>MSRDGGAAASGGALYGLGIFGGIVWFWTQAEGFWEHVGAIFQGIFWTAFMVYEGFRALAG</sequence>
<proteinExistence type="predicted"/>
<keyword evidence="1" id="KW-0472">Membrane</keyword>
<dbReference type="RefSeq" id="WP_286215848.1">
    <property type="nucleotide sequence ID" value="NZ_AP027736.1"/>
</dbReference>
<dbReference type="Proteomes" id="UP001426770">
    <property type="component" value="Unassembled WGS sequence"/>
</dbReference>
<evidence type="ECO:0000313" key="3">
    <source>
        <dbReference type="Proteomes" id="UP001426770"/>
    </source>
</evidence>
<accession>A0ABP9WDR7</accession>
<comment type="caution">
    <text evidence="2">The sequence shown here is derived from an EMBL/GenBank/DDBJ whole genome shotgun (WGS) entry which is preliminary data.</text>
</comment>
<organism evidence="2 3">
    <name type="scientific">Demequina sediminis</name>
    <dbReference type="NCBI Taxonomy" id="1930058"/>
    <lineage>
        <taxon>Bacteria</taxon>
        <taxon>Bacillati</taxon>
        <taxon>Actinomycetota</taxon>
        <taxon>Actinomycetes</taxon>
        <taxon>Micrococcales</taxon>
        <taxon>Demequinaceae</taxon>
        <taxon>Demequina</taxon>
    </lineage>
</organism>
<gene>
    <name evidence="2" type="ORF">Lsed01_00214</name>
</gene>
<keyword evidence="3" id="KW-1185">Reference proteome</keyword>
<keyword evidence="1" id="KW-1133">Transmembrane helix</keyword>
<dbReference type="EMBL" id="BAABRR010000001">
    <property type="protein sequence ID" value="GAA5517804.1"/>
    <property type="molecule type" value="Genomic_DNA"/>
</dbReference>
<reference evidence="2 3" key="1">
    <citation type="submission" date="2024-02" db="EMBL/GenBank/DDBJ databases">
        <title>Lysinimicrobium sediminis NBRC 112286.</title>
        <authorList>
            <person name="Ichikawa N."/>
            <person name="Katano-Makiyama Y."/>
            <person name="Hidaka K."/>
        </authorList>
    </citation>
    <scope>NUCLEOTIDE SEQUENCE [LARGE SCALE GENOMIC DNA]</scope>
    <source>
        <strain evidence="2 3">NBRC 112286</strain>
    </source>
</reference>
<evidence type="ECO:0000256" key="1">
    <source>
        <dbReference type="SAM" id="Phobius"/>
    </source>
</evidence>
<evidence type="ECO:0000313" key="2">
    <source>
        <dbReference type="EMBL" id="GAA5517804.1"/>
    </source>
</evidence>
<feature type="transmembrane region" description="Helical" evidence="1">
    <location>
        <begin position="7"/>
        <end position="27"/>
    </location>
</feature>
<feature type="transmembrane region" description="Helical" evidence="1">
    <location>
        <begin position="33"/>
        <end position="52"/>
    </location>
</feature>
<name>A0ABP9WDR7_9MICO</name>
<keyword evidence="1" id="KW-0812">Transmembrane</keyword>